<comment type="similarity">
    <text evidence="1">Belongs to the adenylyl cyclase class-3 family.</text>
</comment>
<dbReference type="PROSITE" id="PS50125">
    <property type="entry name" value="GUANYLATE_CYCLASE_2"/>
    <property type="match status" value="1"/>
</dbReference>
<feature type="domain" description="Guanylate cyclase" evidence="2">
    <location>
        <begin position="29"/>
        <end position="151"/>
    </location>
</feature>
<dbReference type="PANTHER" id="PTHR43081">
    <property type="entry name" value="ADENYLATE CYCLASE, TERMINAL-DIFFERENTIATION SPECIFIC-RELATED"/>
    <property type="match status" value="1"/>
</dbReference>
<sequence>MFGTYLDPAVAEHVLREGPSLAGAEVEVTALFLDVRGFTGYAERHPAREVVAALNTLFELVVRGHDGHVDKFVGDGLLAVFGAPQADIQHADHARAAALDIETVRKQTPGQQLDIGIGLNSGTVIAGNIGGAGRFDYSVIGDAINVAARVEAATRHTGDTILLSEQTRRLLRTDHSLIARPDITLKGKSAPVTLYAPDQPAVR</sequence>
<gene>
    <name evidence="3" type="ORF">KV110_29415</name>
</gene>
<dbReference type="Pfam" id="PF00211">
    <property type="entry name" value="Guanylate_cyc"/>
    <property type="match status" value="1"/>
</dbReference>
<name>A0ABX8RJU1_NOCIO</name>
<evidence type="ECO:0000256" key="1">
    <source>
        <dbReference type="ARBA" id="ARBA00005381"/>
    </source>
</evidence>
<evidence type="ECO:0000313" key="3">
    <source>
        <dbReference type="EMBL" id="QXN89586.1"/>
    </source>
</evidence>
<evidence type="ECO:0000259" key="2">
    <source>
        <dbReference type="PROSITE" id="PS50125"/>
    </source>
</evidence>
<dbReference type="Proteomes" id="UP000694257">
    <property type="component" value="Chromosome"/>
</dbReference>
<proteinExistence type="inferred from homology"/>
<keyword evidence="4" id="KW-1185">Reference proteome</keyword>
<protein>
    <submittedName>
        <fullName evidence="3">Adenylate/guanylate cyclase domain-containing protein</fullName>
    </submittedName>
</protein>
<reference evidence="3 4" key="1">
    <citation type="submission" date="2021-07" db="EMBL/GenBank/DDBJ databases">
        <title>Whole Genome Sequence of Nocardia Iowensis.</title>
        <authorList>
            <person name="Lamm A."/>
            <person name="Collins-Fairclough A.M."/>
            <person name="Bunk B."/>
            <person name="Sproer C."/>
        </authorList>
    </citation>
    <scope>NUCLEOTIDE SEQUENCE [LARGE SCALE GENOMIC DNA]</scope>
    <source>
        <strain evidence="3 4">NRRL 5646</strain>
    </source>
</reference>
<dbReference type="EMBL" id="CP078145">
    <property type="protein sequence ID" value="QXN89586.1"/>
    <property type="molecule type" value="Genomic_DNA"/>
</dbReference>
<dbReference type="InterPro" id="IPR001054">
    <property type="entry name" value="A/G_cyclase"/>
</dbReference>
<organism evidence="3 4">
    <name type="scientific">Nocardia iowensis</name>
    <dbReference type="NCBI Taxonomy" id="204891"/>
    <lineage>
        <taxon>Bacteria</taxon>
        <taxon>Bacillati</taxon>
        <taxon>Actinomycetota</taxon>
        <taxon>Actinomycetes</taxon>
        <taxon>Mycobacteriales</taxon>
        <taxon>Nocardiaceae</taxon>
        <taxon>Nocardia</taxon>
    </lineage>
</organism>
<dbReference type="RefSeq" id="WP_218470461.1">
    <property type="nucleotide sequence ID" value="NZ_CP078145.1"/>
</dbReference>
<dbReference type="InterPro" id="IPR050697">
    <property type="entry name" value="Adenylyl/Guanylyl_Cyclase_3/4"/>
</dbReference>
<dbReference type="PANTHER" id="PTHR43081:SF1">
    <property type="entry name" value="ADENYLATE CYCLASE, TERMINAL-DIFFERENTIATION SPECIFIC"/>
    <property type="match status" value="1"/>
</dbReference>
<dbReference type="SMART" id="SM00044">
    <property type="entry name" value="CYCc"/>
    <property type="match status" value="1"/>
</dbReference>
<evidence type="ECO:0000313" key="4">
    <source>
        <dbReference type="Proteomes" id="UP000694257"/>
    </source>
</evidence>
<dbReference type="CDD" id="cd07302">
    <property type="entry name" value="CHD"/>
    <property type="match status" value="1"/>
</dbReference>
<accession>A0ABX8RJU1</accession>